<dbReference type="InterPro" id="IPR011966">
    <property type="entry name" value="PaaN-DH"/>
</dbReference>
<dbReference type="InterPro" id="IPR015590">
    <property type="entry name" value="Aldehyde_DH_dom"/>
</dbReference>
<dbReference type="Proteomes" id="UP000605253">
    <property type="component" value="Unassembled WGS sequence"/>
</dbReference>
<accession>A0A917CI99</accession>
<dbReference type="InterPro" id="IPR016162">
    <property type="entry name" value="Ald_DH_N"/>
</dbReference>
<dbReference type="Gene3D" id="3.40.309.10">
    <property type="entry name" value="Aldehyde Dehydrogenase, Chain A, domain 2"/>
    <property type="match status" value="1"/>
</dbReference>
<dbReference type="Pfam" id="PF01575">
    <property type="entry name" value="MaoC_dehydratas"/>
    <property type="match status" value="1"/>
</dbReference>
<evidence type="ECO:0000256" key="1">
    <source>
        <dbReference type="ARBA" id="ARBA00023002"/>
    </source>
</evidence>
<reference evidence="5" key="1">
    <citation type="journal article" date="2014" name="Int. J. Syst. Evol. Microbiol.">
        <title>Complete genome sequence of Corynebacterium casei LMG S-19264T (=DSM 44701T), isolated from a smear-ripened cheese.</title>
        <authorList>
            <consortium name="US DOE Joint Genome Institute (JGI-PGF)"/>
            <person name="Walter F."/>
            <person name="Albersmeier A."/>
            <person name="Kalinowski J."/>
            <person name="Ruckert C."/>
        </authorList>
    </citation>
    <scope>NUCLEOTIDE SEQUENCE</scope>
    <source>
        <strain evidence="5">CGMCC 1.12181</strain>
    </source>
</reference>
<keyword evidence="1" id="KW-0560">Oxidoreductase</keyword>
<evidence type="ECO:0000259" key="3">
    <source>
        <dbReference type="Pfam" id="PF00171"/>
    </source>
</evidence>
<evidence type="ECO:0000313" key="6">
    <source>
        <dbReference type="Proteomes" id="UP000605253"/>
    </source>
</evidence>
<dbReference type="Pfam" id="PF00171">
    <property type="entry name" value="Aldedh"/>
    <property type="match status" value="1"/>
</dbReference>
<evidence type="ECO:0000259" key="4">
    <source>
        <dbReference type="Pfam" id="PF01575"/>
    </source>
</evidence>
<dbReference type="InterPro" id="IPR016163">
    <property type="entry name" value="Ald_DH_C"/>
</dbReference>
<dbReference type="RefSeq" id="WP_188364277.1">
    <property type="nucleotide sequence ID" value="NZ_BAABJF010000032.1"/>
</dbReference>
<dbReference type="InterPro" id="IPR016161">
    <property type="entry name" value="Ald_DH/histidinol_DH"/>
</dbReference>
<dbReference type="NCBIfam" id="TIGR02278">
    <property type="entry name" value="PaaN-DH"/>
    <property type="match status" value="1"/>
</dbReference>
<comment type="caution">
    <text evidence="5">The sequence shown here is derived from an EMBL/GenBank/DDBJ whole genome shotgun (WGS) entry which is preliminary data.</text>
</comment>
<feature type="region of interest" description="Disordered" evidence="2">
    <location>
        <begin position="462"/>
        <end position="486"/>
    </location>
</feature>
<sequence length="685" mass="74757">MKTLHSYAQDQWHQADDGFKTCHNAITGEPVAHISSQGLDFAAMRDYARDKGQASLAQMTFHERALMLKELALHLLSKKEDFYQLSRATGATRQDSWIDIEGGIGTLFVYSGKGRREMPDHTVYIDGAYEPLSKDGSFIGQHICTPMQGVALHINAFNFPCWGMLEKLAPTLLAGMPAIVKPASDTAYLTELMFREMVASGVLPEGAVQLICGSTGDLLDLLDGQDVVAFTGSASTGQYLKSKDNIMRQGVRFTMEADSLNCSILTPDATPDTPEFKAYVNEVVREMTVKCGQKCTAIRRAIVPNALMDAVSEAISDKLANMVIGDPANETVKMGALASLDQQREVRQRVKELSQYAVSVYGDTKRVEVVDGDQKTGAFISPIVLRASDPLNCAEVHDIEAFGPVSTLMGYDSIEEAAQLANMGEGSLVGSIFGYDDEAVNELVINTASYHGRLLLINRDSAKQSSGHGSPLPHLTHGGPGRAGGGEELGGIRGVLHYMQRTALQGSPSTLTRIIGQYLPGAKTSKPPQHPFKLHFEDLTVGQSLTTDSRTITLADIEAFADLSGDHFYAHMDEAAAARNPFFDQRVAHGYFIVSMAAGLFVYPEEGPVLANYGLDDLRFTEPVYPGDEITIQFTCKQKAYRRGKGYGEVRWFIRAANQNHEVVAQYDILTLVASKFEAVVEDEN</sequence>
<reference evidence="5" key="2">
    <citation type="submission" date="2020-09" db="EMBL/GenBank/DDBJ databases">
        <authorList>
            <person name="Sun Q."/>
            <person name="Zhou Y."/>
        </authorList>
    </citation>
    <scope>NUCLEOTIDE SEQUENCE</scope>
    <source>
        <strain evidence="5">CGMCC 1.12181</strain>
    </source>
</reference>
<dbReference type="SUPFAM" id="SSF53720">
    <property type="entry name" value="ALDH-like"/>
    <property type="match status" value="1"/>
</dbReference>
<organism evidence="5 6">
    <name type="scientific">Marinicella pacifica</name>
    <dbReference type="NCBI Taxonomy" id="1171543"/>
    <lineage>
        <taxon>Bacteria</taxon>
        <taxon>Pseudomonadati</taxon>
        <taxon>Pseudomonadota</taxon>
        <taxon>Gammaproteobacteria</taxon>
        <taxon>Lysobacterales</taxon>
        <taxon>Marinicellaceae</taxon>
        <taxon>Marinicella</taxon>
    </lineage>
</organism>
<dbReference type="GO" id="GO:0016620">
    <property type="term" value="F:oxidoreductase activity, acting on the aldehyde or oxo group of donors, NAD or NADP as acceptor"/>
    <property type="evidence" value="ECO:0007669"/>
    <property type="project" value="InterPro"/>
</dbReference>
<dbReference type="PANTHER" id="PTHR43111">
    <property type="entry name" value="ALDEHYDE DEHYDROGENASE B-RELATED"/>
    <property type="match status" value="1"/>
</dbReference>
<dbReference type="NCBIfam" id="NF008868">
    <property type="entry name" value="PRK11903.1"/>
    <property type="match status" value="1"/>
</dbReference>
<dbReference type="Gene3D" id="3.40.605.10">
    <property type="entry name" value="Aldehyde Dehydrogenase, Chain A, domain 1"/>
    <property type="match status" value="1"/>
</dbReference>
<evidence type="ECO:0000256" key="2">
    <source>
        <dbReference type="SAM" id="MobiDB-lite"/>
    </source>
</evidence>
<feature type="domain" description="Aldehyde dehydrogenase" evidence="3">
    <location>
        <begin position="19"/>
        <end position="444"/>
    </location>
</feature>
<dbReference type="InterPro" id="IPR029069">
    <property type="entry name" value="HotDog_dom_sf"/>
</dbReference>
<dbReference type="InterPro" id="IPR002539">
    <property type="entry name" value="MaoC-like_dom"/>
</dbReference>
<protein>
    <submittedName>
        <fullName evidence="5">Bifunctional aldehyde dehydrogenase/enoyl-CoA hydratase</fullName>
    </submittedName>
</protein>
<dbReference type="SUPFAM" id="SSF54637">
    <property type="entry name" value="Thioesterase/thiol ester dehydrase-isomerase"/>
    <property type="match status" value="1"/>
</dbReference>
<evidence type="ECO:0000313" key="5">
    <source>
        <dbReference type="EMBL" id="GGF88330.1"/>
    </source>
</evidence>
<keyword evidence="6" id="KW-1185">Reference proteome</keyword>
<gene>
    <name evidence="5" type="primary">paaZ</name>
    <name evidence="5" type="ORF">GCM10011365_06870</name>
</gene>
<dbReference type="EMBL" id="BMEO01000002">
    <property type="protein sequence ID" value="GGF88330.1"/>
    <property type="molecule type" value="Genomic_DNA"/>
</dbReference>
<dbReference type="PANTHER" id="PTHR43111:SF1">
    <property type="entry name" value="ALDEHYDE DEHYDROGENASE B-RELATED"/>
    <property type="match status" value="1"/>
</dbReference>
<proteinExistence type="predicted"/>
<dbReference type="Gene3D" id="3.10.129.10">
    <property type="entry name" value="Hotdog Thioesterase"/>
    <property type="match status" value="1"/>
</dbReference>
<feature type="domain" description="MaoC-like" evidence="4">
    <location>
        <begin position="541"/>
        <end position="649"/>
    </location>
</feature>
<name>A0A917CI99_9GAMM</name>
<dbReference type="CDD" id="cd07128">
    <property type="entry name" value="ALDH_MaoC-N"/>
    <property type="match status" value="1"/>
</dbReference>
<dbReference type="AlphaFoldDB" id="A0A917CI99"/>